<dbReference type="PROSITE" id="PS51318">
    <property type="entry name" value="TAT"/>
    <property type="match status" value="1"/>
</dbReference>
<name>A0ABY8HFI6_ENSAD</name>
<comment type="catalytic activity">
    <reaction evidence="3">
        <text>L-methionyl-[protein] + [thioredoxin]-disulfide + H2O = L-methionyl-(R)-S-oxide-[protein] + [thioredoxin]-dithiol</text>
        <dbReference type="Rhea" id="RHEA:24164"/>
        <dbReference type="Rhea" id="RHEA-COMP:10698"/>
        <dbReference type="Rhea" id="RHEA-COMP:10700"/>
        <dbReference type="Rhea" id="RHEA-COMP:12313"/>
        <dbReference type="Rhea" id="RHEA-COMP:12314"/>
        <dbReference type="ChEBI" id="CHEBI:15377"/>
        <dbReference type="ChEBI" id="CHEBI:16044"/>
        <dbReference type="ChEBI" id="CHEBI:29950"/>
        <dbReference type="ChEBI" id="CHEBI:45764"/>
        <dbReference type="ChEBI" id="CHEBI:50058"/>
        <dbReference type="EC" id="1.8.4.12"/>
    </reaction>
</comment>
<dbReference type="GO" id="GO:0033743">
    <property type="term" value="F:peptide-methionine (R)-S-oxide reductase activity"/>
    <property type="evidence" value="ECO:0007669"/>
    <property type="project" value="UniProtKB-EC"/>
</dbReference>
<dbReference type="InterPro" id="IPR006311">
    <property type="entry name" value="TAT_signal"/>
</dbReference>
<accession>A0ABY8HFI6</accession>
<dbReference type="PANTHER" id="PTHR10173:SF57">
    <property type="entry name" value="PEPTIDE-METHIONINE (R)-S-OXIDE REDUCTASE"/>
    <property type="match status" value="1"/>
</dbReference>
<proteinExistence type="predicted"/>
<feature type="chain" id="PRO_5047391536" description="peptide-methionine (R)-S-oxide reductase" evidence="4">
    <location>
        <begin position="30"/>
        <end position="163"/>
    </location>
</feature>
<sequence length="163" mass="18056">MISRRVFLMAGTALAAAFALRGLTPLAWAAGMEPFEVVKSDAEWRAALTDDQYRILRHEDTERPFTSALNHEKRKGTFQCAGCALPLYSSEANYDSGTGWPSFWQSLPNAVATWEDNSLLMTRTECHCRRCGGHLGHIFDDGPPPTGKRHCINGLALAFVLSR</sequence>
<dbReference type="InterPro" id="IPR011057">
    <property type="entry name" value="Mss4-like_sf"/>
</dbReference>
<evidence type="ECO:0000313" key="7">
    <source>
        <dbReference type="Proteomes" id="UP001214094"/>
    </source>
</evidence>
<dbReference type="EC" id="1.8.4.12" evidence="1"/>
<evidence type="ECO:0000256" key="4">
    <source>
        <dbReference type="SAM" id="SignalP"/>
    </source>
</evidence>
<dbReference type="EMBL" id="CP121308">
    <property type="protein sequence ID" value="WFP90876.1"/>
    <property type="molecule type" value="Genomic_DNA"/>
</dbReference>
<dbReference type="PANTHER" id="PTHR10173">
    <property type="entry name" value="METHIONINE SULFOXIDE REDUCTASE"/>
    <property type="match status" value="1"/>
</dbReference>
<keyword evidence="4" id="KW-0732">Signal</keyword>
<gene>
    <name evidence="6" type="primary">msrB</name>
    <name evidence="6" type="ORF">P4B07_00410</name>
</gene>
<evidence type="ECO:0000256" key="2">
    <source>
        <dbReference type="ARBA" id="ARBA00023002"/>
    </source>
</evidence>
<dbReference type="InterPro" id="IPR028427">
    <property type="entry name" value="Met_Sox_Rdtase_MsrB"/>
</dbReference>
<dbReference type="NCBIfam" id="TIGR00357">
    <property type="entry name" value="peptide-methionine (R)-S-oxide reductase MsrB"/>
    <property type="match status" value="1"/>
</dbReference>
<dbReference type="SUPFAM" id="SSF51316">
    <property type="entry name" value="Mss4-like"/>
    <property type="match status" value="1"/>
</dbReference>
<evidence type="ECO:0000256" key="3">
    <source>
        <dbReference type="ARBA" id="ARBA00048488"/>
    </source>
</evidence>
<dbReference type="InterPro" id="IPR002579">
    <property type="entry name" value="Met_Sox_Rdtase_MsrB_dom"/>
</dbReference>
<keyword evidence="2 6" id="KW-0560">Oxidoreductase</keyword>
<dbReference type="Gene3D" id="2.170.150.20">
    <property type="entry name" value="Peptide methionine sulfoxide reductase"/>
    <property type="match status" value="1"/>
</dbReference>
<dbReference type="Proteomes" id="UP001214094">
    <property type="component" value="Chromosome"/>
</dbReference>
<feature type="domain" description="MsrB" evidence="5">
    <location>
        <begin position="41"/>
        <end position="162"/>
    </location>
</feature>
<dbReference type="RefSeq" id="WP_034797311.1">
    <property type="nucleotide sequence ID" value="NZ_CP015880.1"/>
</dbReference>
<organism evidence="6 7">
    <name type="scientific">Ensifer adhaerens</name>
    <name type="common">Sinorhizobium morelense</name>
    <dbReference type="NCBI Taxonomy" id="106592"/>
    <lineage>
        <taxon>Bacteria</taxon>
        <taxon>Pseudomonadati</taxon>
        <taxon>Pseudomonadota</taxon>
        <taxon>Alphaproteobacteria</taxon>
        <taxon>Hyphomicrobiales</taxon>
        <taxon>Rhizobiaceae</taxon>
        <taxon>Sinorhizobium/Ensifer group</taxon>
        <taxon>Ensifer</taxon>
    </lineage>
</organism>
<evidence type="ECO:0000259" key="5">
    <source>
        <dbReference type="PROSITE" id="PS51790"/>
    </source>
</evidence>
<keyword evidence="7" id="KW-1185">Reference proteome</keyword>
<dbReference type="GeneID" id="29520072"/>
<feature type="signal peptide" evidence="4">
    <location>
        <begin position="1"/>
        <end position="29"/>
    </location>
</feature>
<evidence type="ECO:0000256" key="1">
    <source>
        <dbReference type="ARBA" id="ARBA00012499"/>
    </source>
</evidence>
<protein>
    <recommendedName>
        <fullName evidence="1">peptide-methionine (R)-S-oxide reductase</fullName>
        <ecNumber evidence="1">1.8.4.12</ecNumber>
    </recommendedName>
</protein>
<reference evidence="6 7" key="1">
    <citation type="submission" date="2023-03" db="EMBL/GenBank/DDBJ databases">
        <title>Comparative genome and transcriptome analysis combination mining strategies for increasing vitamin B12 production of Ensifer adhaerens strain.</title>
        <authorList>
            <person name="Yongheng L."/>
        </authorList>
    </citation>
    <scope>NUCLEOTIDE SEQUENCE [LARGE SCALE GENOMIC DNA]</scope>
    <source>
        <strain evidence="6 7">Casida A-T305</strain>
    </source>
</reference>
<dbReference type="PROSITE" id="PS51790">
    <property type="entry name" value="MSRB"/>
    <property type="match status" value="1"/>
</dbReference>
<dbReference type="Pfam" id="PF01641">
    <property type="entry name" value="SelR"/>
    <property type="match status" value="1"/>
</dbReference>
<evidence type="ECO:0000313" key="6">
    <source>
        <dbReference type="EMBL" id="WFP90876.1"/>
    </source>
</evidence>